<sequence length="66" mass="7442">MEETAKAKRNPILISQKLKSKESVFVLNWSLRFPASESESGLLNGPYRINQAGNEKMDCPLLSDFL</sequence>
<dbReference type="EMBL" id="CP015217">
    <property type="protein sequence ID" value="AOP34329.1"/>
    <property type="molecule type" value="Genomic_DNA"/>
</dbReference>
<reference evidence="1 2" key="1">
    <citation type="submission" date="2016-04" db="EMBL/GenBank/DDBJ databases">
        <title>Complete genome seqeunce of Leptospira alstonii serovar Room22.</title>
        <authorList>
            <person name="Nally J.E."/>
            <person name="Bayles D.O."/>
            <person name="Hurley D."/>
            <person name="Fanning S."/>
            <person name="McMahon B.J."/>
            <person name="Arent Z."/>
        </authorList>
    </citation>
    <scope>NUCLEOTIDE SEQUENCE [LARGE SCALE GENOMIC DNA]</scope>
    <source>
        <strain evidence="1 2">GWTS #1</strain>
    </source>
</reference>
<protein>
    <submittedName>
        <fullName evidence="1">Uncharacterized protein</fullName>
    </submittedName>
</protein>
<evidence type="ECO:0000313" key="1">
    <source>
        <dbReference type="EMBL" id="AOP34329.1"/>
    </source>
</evidence>
<dbReference type="KEGG" id="laj:A0128_10995"/>
<dbReference type="AlphaFoldDB" id="A0A1D7UXL4"/>
<keyword evidence="2" id="KW-1185">Reference proteome</keyword>
<organism evidence="1 2">
    <name type="scientific">Leptospira tipperaryensis</name>
    <dbReference type="NCBI Taxonomy" id="2564040"/>
    <lineage>
        <taxon>Bacteria</taxon>
        <taxon>Pseudomonadati</taxon>
        <taxon>Spirochaetota</taxon>
        <taxon>Spirochaetia</taxon>
        <taxon>Leptospirales</taxon>
        <taxon>Leptospiraceae</taxon>
        <taxon>Leptospira</taxon>
    </lineage>
</organism>
<accession>A0A1D7UXL4</accession>
<dbReference type="Proteomes" id="UP000094197">
    <property type="component" value="Chromosome 1"/>
</dbReference>
<name>A0A1D7UXL4_9LEPT</name>
<gene>
    <name evidence="1" type="ORF">A0128_10995</name>
</gene>
<evidence type="ECO:0000313" key="2">
    <source>
        <dbReference type="Proteomes" id="UP000094197"/>
    </source>
</evidence>
<proteinExistence type="predicted"/>